<protein>
    <submittedName>
        <fullName evidence="1">Uncharacterized protein</fullName>
    </submittedName>
</protein>
<organism evidence="1">
    <name type="scientific">Paramoeba aestuarina</name>
    <dbReference type="NCBI Taxonomy" id="180227"/>
    <lineage>
        <taxon>Eukaryota</taxon>
        <taxon>Amoebozoa</taxon>
        <taxon>Discosea</taxon>
        <taxon>Flabellinia</taxon>
        <taxon>Dactylopodida</taxon>
        <taxon>Paramoebidae</taxon>
        <taxon>Paramoeba</taxon>
    </lineage>
</organism>
<name>A0A7S4NPY9_9EUKA</name>
<dbReference type="AlphaFoldDB" id="A0A7S4NPY9"/>
<gene>
    <name evidence="1" type="ORF">NAES01612_LOCUS9859</name>
</gene>
<dbReference type="EMBL" id="HBKR01014880">
    <property type="protein sequence ID" value="CAE2302295.1"/>
    <property type="molecule type" value="Transcribed_RNA"/>
</dbReference>
<evidence type="ECO:0000313" key="1">
    <source>
        <dbReference type="EMBL" id="CAE2302295.1"/>
    </source>
</evidence>
<sequence length="216" mass="23546">MSLRGRLGTKPLSDFSCDQATSVFVENRSSFHITSMRIGLSSGTQAVLDTCRVLISSSVVAVDCPSIELDVRQPVQDFVDLKSLSANVSSKMALCLASLSAMDFFFAATSITVKNQQADTQLHIDDLGVFSNESALGIFTKSVALGRSSVWGCLFLFTRSKKPLDAMICAQQINMSRSHGGVAVEARDIDRFLSLLFPGLIRMPIHYTIMNLKLVN</sequence>
<proteinExistence type="predicted"/>
<accession>A0A7S4NPY9</accession>
<reference evidence="1" key="1">
    <citation type="submission" date="2021-01" db="EMBL/GenBank/DDBJ databases">
        <authorList>
            <person name="Corre E."/>
            <person name="Pelletier E."/>
            <person name="Niang G."/>
            <person name="Scheremetjew M."/>
            <person name="Finn R."/>
            <person name="Kale V."/>
            <person name="Holt S."/>
            <person name="Cochrane G."/>
            <person name="Meng A."/>
            <person name="Brown T."/>
            <person name="Cohen L."/>
        </authorList>
    </citation>
    <scope>NUCLEOTIDE SEQUENCE</scope>
    <source>
        <strain evidence="1">SoJaBio B1-5/56/2</strain>
    </source>
</reference>